<accession>A0A6J2U5W7</accession>
<sequence length="293" mass="33489">MSSFRRITKLVVNIKERETHIIYDDGLGRKICGNSLKYMFQSGEPPVQHNMSSTSVFSKAAHFLRHHFGPKSTTAIEMTPGAIRRLYHVWPLPETSSSESEDEGMQQQNWIEEFDIGPKTSVVGEDEWASCFGDFTVDSGSSSEYFSFIAQTSSEPQESFLTSSRRTSEQPKQNEAVKYTVRVKKLNTVQPQWATYLEWPTAQLKVFNRAWHLQSCTTRTHFTQLKPKCKCHRIKELMDSINELVSCSHLEDNGADAINKSPDWTDSMIKMNKYLKELNDILAEQTQLTESSA</sequence>
<evidence type="ECO:0000313" key="1">
    <source>
        <dbReference type="Proteomes" id="UP000504634"/>
    </source>
</evidence>
<dbReference type="RefSeq" id="XP_030383734.1">
    <property type="nucleotide sequence ID" value="XM_030527874.1"/>
</dbReference>
<name>A0A6J2U5W7_DROLE</name>
<protein>
    <submittedName>
        <fullName evidence="2">Uncharacterized protein LOC115631180</fullName>
    </submittedName>
</protein>
<keyword evidence="1" id="KW-1185">Reference proteome</keyword>
<evidence type="ECO:0000313" key="2">
    <source>
        <dbReference type="RefSeq" id="XP_030383734.1"/>
    </source>
</evidence>
<gene>
    <name evidence="2" type="primary">LOC115631180</name>
</gene>
<dbReference type="GeneID" id="115631180"/>
<organism evidence="1 2">
    <name type="scientific">Drosophila lebanonensis</name>
    <name type="common">Fruit fly</name>
    <name type="synonym">Scaptodrosophila lebanonensis</name>
    <dbReference type="NCBI Taxonomy" id="7225"/>
    <lineage>
        <taxon>Eukaryota</taxon>
        <taxon>Metazoa</taxon>
        <taxon>Ecdysozoa</taxon>
        <taxon>Arthropoda</taxon>
        <taxon>Hexapoda</taxon>
        <taxon>Insecta</taxon>
        <taxon>Pterygota</taxon>
        <taxon>Neoptera</taxon>
        <taxon>Endopterygota</taxon>
        <taxon>Diptera</taxon>
        <taxon>Brachycera</taxon>
        <taxon>Muscomorpha</taxon>
        <taxon>Ephydroidea</taxon>
        <taxon>Drosophilidae</taxon>
        <taxon>Scaptodrosophila</taxon>
    </lineage>
</organism>
<proteinExistence type="predicted"/>
<dbReference type="Proteomes" id="UP000504634">
    <property type="component" value="Unplaced"/>
</dbReference>
<dbReference type="AlphaFoldDB" id="A0A6J2U5W7"/>
<reference evidence="2" key="1">
    <citation type="submission" date="2025-08" db="UniProtKB">
        <authorList>
            <consortium name="RefSeq"/>
        </authorList>
    </citation>
    <scope>IDENTIFICATION</scope>
    <source>
        <strain evidence="2">11010-0011.00</strain>
        <tissue evidence="2">Whole body</tissue>
    </source>
</reference>